<keyword evidence="13" id="KW-1185">Reference proteome</keyword>
<comment type="similarity">
    <text evidence="1 8">Belongs to the mannose-6-phosphate isomerase type 2 family.</text>
</comment>
<dbReference type="InterPro" id="IPR014710">
    <property type="entry name" value="RmlC-like_jellyroll"/>
</dbReference>
<dbReference type="PANTHER" id="PTHR46390:SF1">
    <property type="entry name" value="MANNOSE-1-PHOSPHATE GUANYLYLTRANSFERASE"/>
    <property type="match status" value="1"/>
</dbReference>
<dbReference type="EC" id="2.7.7.13" evidence="2"/>
<dbReference type="InterPro" id="IPR049577">
    <property type="entry name" value="GMPP_N"/>
</dbReference>
<dbReference type="Pfam" id="PF00483">
    <property type="entry name" value="NTP_transferase"/>
    <property type="match status" value="1"/>
</dbReference>
<feature type="domain" description="Mannose-6-phosphate isomerase type II C-terminal" evidence="10">
    <location>
        <begin position="353"/>
        <end position="466"/>
    </location>
</feature>
<dbReference type="GO" id="GO:0000271">
    <property type="term" value="P:polysaccharide biosynthetic process"/>
    <property type="evidence" value="ECO:0007669"/>
    <property type="project" value="InterPro"/>
</dbReference>
<evidence type="ECO:0000256" key="7">
    <source>
        <dbReference type="ARBA" id="ARBA00047343"/>
    </source>
</evidence>
<dbReference type="InterPro" id="IPR006375">
    <property type="entry name" value="Man1P_GuaTrfase/Man6P_Isoase"/>
</dbReference>
<name>A0A917E2P2_9HYPH</name>
<dbReference type="FunFam" id="2.60.120.10:FF:000032">
    <property type="entry name" value="Mannose-1-phosphate guanylyltransferase/mannose-6-phosphate isomerase"/>
    <property type="match status" value="1"/>
</dbReference>
<keyword evidence="6" id="KW-0342">GTP-binding</keyword>
<accession>A0A917E2P2</accession>
<dbReference type="NCBIfam" id="TIGR01479">
    <property type="entry name" value="GMP_PMI"/>
    <property type="match status" value="1"/>
</dbReference>
<sequence length="471" mass="51006">MAGEIIPIIMAGGAGTRLWPVSRDTMPKQFISLLEGGESTFQATIRRVTGADFGRPIVITSNDFRFICAEQLAAIGVEADIVLEPERKDSAPAVAVGAVLAKARNEAAVCLALAADHLIRDAAAFVADARTAARLAKDGRIMTLGIRPSEPSTEYGYVRVGAESIGDNAYVLDAFVEKPDRATAERYLAEGYVWNSGNFAFSAGAMLEELTRLAPAVVEAAEAAVQKSVRDLDFIRLDPAAFAAAPKISIDYAVMEKTARAGVLFAAFDWSDIGSWGSLHAVKPQDAAGNVLEGDAAVLDTTHSLVRSEGMLTTVVGLSDVVVVATHDAVLVADRRRAASVKDLVTKLKAEKRPQASEHLRIHRPWGWYQRIDIGPRFQVKHITVKPGATLSLQRHHHRAEHWVVVHGTAEVTIDGEVKLYHENEAAYLPIGCVHRMHNPGKIDLKIIEVQVGSYTGEDDIVRIEDVYARG</sequence>
<dbReference type="FunFam" id="3.90.550.10:FF:000046">
    <property type="entry name" value="Mannose-1-phosphate guanylyltransferase (GDP)"/>
    <property type="match status" value="1"/>
</dbReference>
<dbReference type="InterPro" id="IPR054566">
    <property type="entry name" value="ManC/GMP-like_b-helix"/>
</dbReference>
<evidence type="ECO:0000256" key="2">
    <source>
        <dbReference type="ARBA" id="ARBA00012387"/>
    </source>
</evidence>
<comment type="catalytic activity">
    <reaction evidence="7">
        <text>alpha-D-mannose 1-phosphate + GTP + H(+) = GDP-alpha-D-mannose + diphosphate</text>
        <dbReference type="Rhea" id="RHEA:15229"/>
        <dbReference type="ChEBI" id="CHEBI:15378"/>
        <dbReference type="ChEBI" id="CHEBI:33019"/>
        <dbReference type="ChEBI" id="CHEBI:37565"/>
        <dbReference type="ChEBI" id="CHEBI:57527"/>
        <dbReference type="ChEBI" id="CHEBI:58409"/>
        <dbReference type="EC" id="2.7.7.13"/>
    </reaction>
</comment>
<evidence type="ECO:0000256" key="1">
    <source>
        <dbReference type="ARBA" id="ARBA00006115"/>
    </source>
</evidence>
<dbReference type="SUPFAM" id="SSF53448">
    <property type="entry name" value="Nucleotide-diphospho-sugar transferases"/>
    <property type="match status" value="1"/>
</dbReference>
<dbReference type="Pfam" id="PF01050">
    <property type="entry name" value="MannoseP_isomer"/>
    <property type="match status" value="1"/>
</dbReference>
<dbReference type="RefSeq" id="WP_188907651.1">
    <property type="nucleotide sequence ID" value="NZ_BMIQ01000002.1"/>
</dbReference>
<dbReference type="SUPFAM" id="SSF51182">
    <property type="entry name" value="RmlC-like cupins"/>
    <property type="match status" value="1"/>
</dbReference>
<dbReference type="InterPro" id="IPR051161">
    <property type="entry name" value="Mannose-6P_isomerase_type2"/>
</dbReference>
<evidence type="ECO:0000256" key="5">
    <source>
        <dbReference type="ARBA" id="ARBA00022741"/>
    </source>
</evidence>
<dbReference type="GO" id="GO:0004475">
    <property type="term" value="F:mannose-1-phosphate guanylyltransferase (GTP) activity"/>
    <property type="evidence" value="ECO:0007669"/>
    <property type="project" value="UniProtKB-EC"/>
</dbReference>
<dbReference type="InterPro" id="IPR029044">
    <property type="entry name" value="Nucleotide-diphossugar_trans"/>
</dbReference>
<evidence type="ECO:0000259" key="9">
    <source>
        <dbReference type="Pfam" id="PF00483"/>
    </source>
</evidence>
<comment type="caution">
    <text evidence="12">The sequence shown here is derived from an EMBL/GenBank/DDBJ whole genome shotgun (WGS) entry which is preliminary data.</text>
</comment>
<keyword evidence="5" id="KW-0547">Nucleotide-binding</keyword>
<dbReference type="Proteomes" id="UP000644699">
    <property type="component" value="Unassembled WGS sequence"/>
</dbReference>
<dbReference type="Pfam" id="PF22640">
    <property type="entry name" value="ManC_GMP_beta-helix"/>
    <property type="match status" value="1"/>
</dbReference>
<dbReference type="InterPro" id="IPR005835">
    <property type="entry name" value="NTP_transferase_dom"/>
</dbReference>
<dbReference type="AlphaFoldDB" id="A0A917E2P2"/>
<dbReference type="PANTHER" id="PTHR46390">
    <property type="entry name" value="MANNOSE-1-PHOSPHATE GUANYLYLTRANSFERASE"/>
    <property type="match status" value="1"/>
</dbReference>
<dbReference type="GO" id="GO:0016853">
    <property type="term" value="F:isomerase activity"/>
    <property type="evidence" value="ECO:0007669"/>
    <property type="project" value="UniProtKB-KW"/>
</dbReference>
<dbReference type="Gene3D" id="3.90.550.10">
    <property type="entry name" value="Spore Coat Polysaccharide Biosynthesis Protein SpsA, Chain A"/>
    <property type="match status" value="1"/>
</dbReference>
<dbReference type="CDD" id="cd02213">
    <property type="entry name" value="cupin_PMI_typeII_C"/>
    <property type="match status" value="1"/>
</dbReference>
<evidence type="ECO:0000313" key="13">
    <source>
        <dbReference type="Proteomes" id="UP000644699"/>
    </source>
</evidence>
<organism evidence="12 13">
    <name type="scientific">Aureimonas endophytica</name>
    <dbReference type="NCBI Taxonomy" id="2027858"/>
    <lineage>
        <taxon>Bacteria</taxon>
        <taxon>Pseudomonadati</taxon>
        <taxon>Pseudomonadota</taxon>
        <taxon>Alphaproteobacteria</taxon>
        <taxon>Hyphomicrobiales</taxon>
        <taxon>Aurantimonadaceae</taxon>
        <taxon>Aureimonas</taxon>
    </lineage>
</organism>
<gene>
    <name evidence="12" type="primary">manC</name>
    <name evidence="12" type="ORF">GCM10011390_15490</name>
</gene>
<keyword evidence="12" id="KW-0413">Isomerase</keyword>
<dbReference type="CDD" id="cd02509">
    <property type="entry name" value="GDP-M1P_Guanylyltransferase"/>
    <property type="match status" value="1"/>
</dbReference>
<dbReference type="GO" id="GO:0009298">
    <property type="term" value="P:GDP-mannose biosynthetic process"/>
    <property type="evidence" value="ECO:0007669"/>
    <property type="project" value="TreeGrafter"/>
</dbReference>
<dbReference type="Gene3D" id="2.60.120.10">
    <property type="entry name" value="Jelly Rolls"/>
    <property type="match status" value="1"/>
</dbReference>
<dbReference type="GO" id="GO:0005525">
    <property type="term" value="F:GTP binding"/>
    <property type="evidence" value="ECO:0007669"/>
    <property type="project" value="UniProtKB-KW"/>
</dbReference>
<evidence type="ECO:0000256" key="3">
    <source>
        <dbReference type="ARBA" id="ARBA00022679"/>
    </source>
</evidence>
<protein>
    <recommendedName>
        <fullName evidence="2">mannose-1-phosphate guanylyltransferase</fullName>
        <ecNumber evidence="2">2.7.7.13</ecNumber>
    </recommendedName>
</protein>
<dbReference type="InterPro" id="IPR001538">
    <property type="entry name" value="Man6P_isomerase-2_C"/>
</dbReference>
<keyword evidence="3" id="KW-0808">Transferase</keyword>
<proteinExistence type="inferred from homology"/>
<evidence type="ECO:0000259" key="10">
    <source>
        <dbReference type="Pfam" id="PF01050"/>
    </source>
</evidence>
<reference evidence="12" key="1">
    <citation type="journal article" date="2014" name="Int. J. Syst. Evol. Microbiol.">
        <title>Complete genome sequence of Corynebacterium casei LMG S-19264T (=DSM 44701T), isolated from a smear-ripened cheese.</title>
        <authorList>
            <consortium name="US DOE Joint Genome Institute (JGI-PGF)"/>
            <person name="Walter F."/>
            <person name="Albersmeier A."/>
            <person name="Kalinowski J."/>
            <person name="Ruckert C."/>
        </authorList>
    </citation>
    <scope>NUCLEOTIDE SEQUENCE</scope>
    <source>
        <strain evidence="12">CGMCC 1.15367</strain>
    </source>
</reference>
<feature type="domain" description="MannoseP isomerase/GMP-like beta-helix" evidence="11">
    <location>
        <begin position="297"/>
        <end position="348"/>
    </location>
</feature>
<evidence type="ECO:0000256" key="6">
    <source>
        <dbReference type="ARBA" id="ARBA00023134"/>
    </source>
</evidence>
<reference evidence="12" key="2">
    <citation type="submission" date="2020-09" db="EMBL/GenBank/DDBJ databases">
        <authorList>
            <person name="Sun Q."/>
            <person name="Zhou Y."/>
        </authorList>
    </citation>
    <scope>NUCLEOTIDE SEQUENCE</scope>
    <source>
        <strain evidence="12">CGMCC 1.15367</strain>
    </source>
</reference>
<dbReference type="InterPro" id="IPR011051">
    <property type="entry name" value="RmlC_Cupin_sf"/>
</dbReference>
<dbReference type="EMBL" id="BMIQ01000002">
    <property type="protein sequence ID" value="GGD97626.1"/>
    <property type="molecule type" value="Genomic_DNA"/>
</dbReference>
<evidence type="ECO:0000259" key="11">
    <source>
        <dbReference type="Pfam" id="PF22640"/>
    </source>
</evidence>
<evidence type="ECO:0000313" key="12">
    <source>
        <dbReference type="EMBL" id="GGD97626.1"/>
    </source>
</evidence>
<evidence type="ECO:0000256" key="4">
    <source>
        <dbReference type="ARBA" id="ARBA00022695"/>
    </source>
</evidence>
<evidence type="ECO:0000256" key="8">
    <source>
        <dbReference type="RuleBase" id="RU004190"/>
    </source>
</evidence>
<feature type="domain" description="Nucleotidyl transferase" evidence="9">
    <location>
        <begin position="7"/>
        <end position="286"/>
    </location>
</feature>
<keyword evidence="4 12" id="KW-0548">Nucleotidyltransferase</keyword>